<dbReference type="InterPro" id="IPR000608">
    <property type="entry name" value="UBC"/>
</dbReference>
<name>A0A1Y6LQT9_ZYMTR</name>
<evidence type="ECO:0000256" key="6">
    <source>
        <dbReference type="SAM" id="MobiDB-lite"/>
    </source>
</evidence>
<keyword evidence="2" id="KW-0547">Nucleotide-binding</keyword>
<feature type="compositionally biased region" description="Polar residues" evidence="6">
    <location>
        <begin position="516"/>
        <end position="525"/>
    </location>
</feature>
<feature type="compositionally biased region" description="Basic residues" evidence="6">
    <location>
        <begin position="436"/>
        <end position="447"/>
    </location>
</feature>
<evidence type="ECO:0000256" key="2">
    <source>
        <dbReference type="ARBA" id="ARBA00022741"/>
    </source>
</evidence>
<evidence type="ECO:0000313" key="9">
    <source>
        <dbReference type="Proteomes" id="UP000215453"/>
    </source>
</evidence>
<feature type="region of interest" description="Disordered" evidence="6">
    <location>
        <begin position="155"/>
        <end position="196"/>
    </location>
</feature>
<dbReference type="SMART" id="SM00212">
    <property type="entry name" value="UBCc"/>
    <property type="match status" value="1"/>
</dbReference>
<dbReference type="Pfam" id="PF00179">
    <property type="entry name" value="UQ_con"/>
    <property type="match status" value="1"/>
</dbReference>
<gene>
    <name evidence="8" type="ORF">ZT1A5_G8149</name>
</gene>
<keyword evidence="1" id="KW-0808">Transferase</keyword>
<dbReference type="GO" id="GO:0016740">
    <property type="term" value="F:transferase activity"/>
    <property type="evidence" value="ECO:0007669"/>
    <property type="project" value="UniProtKB-KW"/>
</dbReference>
<feature type="active site" description="Glycyl thioester intermediate" evidence="5">
    <location>
        <position position="94"/>
    </location>
</feature>
<dbReference type="EMBL" id="LT882683">
    <property type="protein sequence ID" value="SMY26705.1"/>
    <property type="molecule type" value="Genomic_DNA"/>
</dbReference>
<dbReference type="SUPFAM" id="SSF46934">
    <property type="entry name" value="UBA-like"/>
    <property type="match status" value="1"/>
</dbReference>
<feature type="domain" description="UBC core" evidence="7">
    <location>
        <begin position="4"/>
        <end position="156"/>
    </location>
</feature>
<dbReference type="SUPFAM" id="SSF54495">
    <property type="entry name" value="UBC-like"/>
    <property type="match status" value="1"/>
</dbReference>
<evidence type="ECO:0000313" key="8">
    <source>
        <dbReference type="EMBL" id="SMY26705.1"/>
    </source>
</evidence>
<keyword evidence="3" id="KW-0833">Ubl conjugation pathway</keyword>
<dbReference type="PROSITE" id="PS00183">
    <property type="entry name" value="UBC_1"/>
    <property type="match status" value="1"/>
</dbReference>
<feature type="region of interest" description="Disordered" evidence="6">
    <location>
        <begin position="436"/>
        <end position="503"/>
    </location>
</feature>
<accession>A0A1Y6LQT9</accession>
<dbReference type="InterPro" id="IPR016135">
    <property type="entry name" value="UBQ-conjugating_enzyme/RWD"/>
</dbReference>
<dbReference type="InterPro" id="IPR023313">
    <property type="entry name" value="UBQ-conjugating_AS"/>
</dbReference>
<keyword evidence="4" id="KW-0067">ATP-binding</keyword>
<dbReference type="CDD" id="cd23800">
    <property type="entry name" value="UBCc_UBE2K"/>
    <property type="match status" value="1"/>
</dbReference>
<feature type="region of interest" description="Disordered" evidence="6">
    <location>
        <begin position="516"/>
        <end position="608"/>
    </location>
</feature>
<dbReference type="AlphaFoldDB" id="A0A1Y6LQT9"/>
<feature type="compositionally biased region" description="Basic and acidic residues" evidence="6">
    <location>
        <begin position="179"/>
        <end position="195"/>
    </location>
</feature>
<organism evidence="8 9">
    <name type="scientific">Zymoseptoria tritici ST99CH_1A5</name>
    <dbReference type="NCBI Taxonomy" id="1276529"/>
    <lineage>
        <taxon>Eukaryota</taxon>
        <taxon>Fungi</taxon>
        <taxon>Dikarya</taxon>
        <taxon>Ascomycota</taxon>
        <taxon>Pezizomycotina</taxon>
        <taxon>Dothideomycetes</taxon>
        <taxon>Dothideomycetidae</taxon>
        <taxon>Mycosphaerellales</taxon>
        <taxon>Mycosphaerellaceae</taxon>
        <taxon>Zymoseptoria</taxon>
    </lineage>
</organism>
<dbReference type="PROSITE" id="PS50127">
    <property type="entry name" value="UBC_2"/>
    <property type="match status" value="1"/>
</dbReference>
<protein>
    <recommendedName>
        <fullName evidence="7">UBC core domain-containing protein</fullName>
    </recommendedName>
</protein>
<evidence type="ECO:0000256" key="1">
    <source>
        <dbReference type="ARBA" id="ARBA00022679"/>
    </source>
</evidence>
<reference evidence="8 9" key="1">
    <citation type="submission" date="2016-10" db="EMBL/GenBank/DDBJ databases">
        <authorList>
            <person name="Varghese N."/>
        </authorList>
    </citation>
    <scope>NUCLEOTIDE SEQUENCE [LARGE SCALE GENOMIC DNA]</scope>
</reference>
<sequence>MATNRNRRLQKEVQDILKDTHSGITITSPTDSTDITDFTRFKGHFRGPPDTPYEGGAYEIDIRITGEYPFKPPEMRFLTKIWHPNVSSQTGAICLDTLGTAWSPVLTLKSALISLQSLLQSPEPKDPQDAEVASMMITRPEEFKHVAREWAQRYAHAPKPPPGSAKTGASSSMGGGAVNKKDDPKEEKRREEAKRRAAYKGYNRSMIDKFTAMGFQVEQVVQAFEYVGIDNADGEEYELEEEYHGDIVARLFGEIQVKLNDCRTFGARAVWDSTSAWKIGQAFRCGNKNAPAIFTEVEREANALSDVLNLIARTLHDDQGNVLALAGDETKSAIDEILDYARDTLAHLMVVVDTYQVVTKTATSAGGFTVERKWRAVVTSHFDDMVWTADGGNIDDLLDVMQMHTDAIRRMTHAVQSRSPIRLDNVVLPMVENVRRMHKNPTGKQSRKSQPSKDTKVSLAIKPPIPAPKDFATSPKKIVTPFTLPQSPQSPPKSPLRLFPKLSPPAEADIKLPATTFVSNKSPSQGHKAKRSANIWEQVSKNPVDDENLGHQRNEKTSADNRPDSGLCQPSPKASRNERVVTPTHHRSRRTVLARPESETLPSPCNSDYGQIVVSQPTPRSPTLALQPDGQLLPIRIERLTPKARKPTCSDHSHCNRSVALIPAVSPPMATEKQNFLRQLCRNAMILCDVGCRLVEIARDNDTADPRHNLDRLAACQQSRLCVIRKRENREPGPARMITSIWCISEDEQTRLQQELSESEDTVPYCSYSEPEKVSIRPASSRVHLRYHDETWGAPLTSVKNTKWVNYYFHSESDAMAFQSAVFGRTLIGSYRTTKTTVAHAGFKGAFSFEEQFSAMEVLRLWEDDGVSTPGASGGIFALMHTRTNFGDGNWAKWWINSSREPIKVKDDGARHAKVKEINVSVPKTGSAPRRMRTLPDGQSFLELASPASSVSGVRIEFKNEEERTRFVSAAKRAQERSLNLPDLTW</sequence>
<evidence type="ECO:0000256" key="4">
    <source>
        <dbReference type="ARBA" id="ARBA00022840"/>
    </source>
</evidence>
<evidence type="ECO:0000256" key="5">
    <source>
        <dbReference type="PROSITE-ProRule" id="PRU10133"/>
    </source>
</evidence>
<feature type="compositionally biased region" description="Basic and acidic residues" evidence="6">
    <location>
        <begin position="548"/>
        <end position="563"/>
    </location>
</feature>
<dbReference type="Gene3D" id="3.10.110.10">
    <property type="entry name" value="Ubiquitin Conjugating Enzyme"/>
    <property type="match status" value="1"/>
</dbReference>
<proteinExistence type="predicted"/>
<evidence type="ECO:0000259" key="7">
    <source>
        <dbReference type="PROSITE" id="PS50127"/>
    </source>
</evidence>
<dbReference type="InterPro" id="IPR009060">
    <property type="entry name" value="UBA-like_sf"/>
</dbReference>
<dbReference type="GO" id="GO:0005524">
    <property type="term" value="F:ATP binding"/>
    <property type="evidence" value="ECO:0007669"/>
    <property type="project" value="UniProtKB-KW"/>
</dbReference>
<evidence type="ECO:0000256" key="3">
    <source>
        <dbReference type="ARBA" id="ARBA00022786"/>
    </source>
</evidence>
<dbReference type="PANTHER" id="PTHR24068">
    <property type="entry name" value="UBIQUITIN-CONJUGATING ENZYME E2"/>
    <property type="match status" value="1"/>
</dbReference>
<dbReference type="Proteomes" id="UP000215453">
    <property type="component" value="Chromosome 8"/>
</dbReference>